<dbReference type="KEGG" id="ddu:GF1_22890"/>
<dbReference type="RefSeq" id="WP_267926654.1">
    <property type="nucleotide sequence ID" value="NZ_AP024233.1"/>
</dbReference>
<evidence type="ECO:0000259" key="2">
    <source>
        <dbReference type="Pfam" id="PF00561"/>
    </source>
</evidence>
<dbReference type="Pfam" id="PF00561">
    <property type="entry name" value="Abhydrolase_1"/>
    <property type="match status" value="1"/>
</dbReference>
<evidence type="ECO:0000313" key="4">
    <source>
        <dbReference type="Proteomes" id="UP001063350"/>
    </source>
</evidence>
<organism evidence="3 4">
    <name type="scientific">Desulfolithobacter dissulfuricans</name>
    <dbReference type="NCBI Taxonomy" id="2795293"/>
    <lineage>
        <taxon>Bacteria</taxon>
        <taxon>Pseudomonadati</taxon>
        <taxon>Thermodesulfobacteriota</taxon>
        <taxon>Desulfobulbia</taxon>
        <taxon>Desulfobulbales</taxon>
        <taxon>Desulfobulbaceae</taxon>
        <taxon>Desulfolithobacter</taxon>
    </lineage>
</organism>
<dbReference type="Proteomes" id="UP001063350">
    <property type="component" value="Chromosome"/>
</dbReference>
<keyword evidence="1" id="KW-0472">Membrane</keyword>
<feature type="transmembrane region" description="Helical" evidence="1">
    <location>
        <begin position="7"/>
        <end position="25"/>
    </location>
</feature>
<proteinExistence type="predicted"/>
<dbReference type="PANTHER" id="PTHR12277">
    <property type="entry name" value="ALPHA/BETA HYDROLASE DOMAIN-CONTAINING PROTEIN"/>
    <property type="match status" value="1"/>
</dbReference>
<keyword evidence="3" id="KW-0378">Hydrolase</keyword>
<keyword evidence="4" id="KW-1185">Reference proteome</keyword>
<name>A0A915XKY8_9BACT</name>
<keyword evidence="1" id="KW-1133">Transmembrane helix</keyword>
<dbReference type="AlphaFoldDB" id="A0A915XKY8"/>
<evidence type="ECO:0000313" key="3">
    <source>
        <dbReference type="EMBL" id="BCO09913.1"/>
    </source>
</evidence>
<dbReference type="InterPro" id="IPR000073">
    <property type="entry name" value="AB_hydrolase_1"/>
</dbReference>
<keyword evidence="1" id="KW-0812">Transmembrane</keyword>
<dbReference type="EMBL" id="AP024233">
    <property type="protein sequence ID" value="BCO09913.1"/>
    <property type="molecule type" value="Genomic_DNA"/>
</dbReference>
<accession>A0A915XKY8</accession>
<reference evidence="3" key="1">
    <citation type="submission" date="2020-12" db="EMBL/GenBank/DDBJ databases">
        <title>Desulfobium dissulfuricans gen. nov., sp. nov., a novel mesophilic, sulfate-reducing bacterium isolated from a deep-sea hydrothermal vent.</title>
        <authorList>
            <person name="Hashimoto Y."/>
            <person name="Tame A."/>
            <person name="Sawayama S."/>
            <person name="Miyazaki J."/>
            <person name="Takai K."/>
            <person name="Nakagawa S."/>
        </authorList>
    </citation>
    <scope>NUCLEOTIDE SEQUENCE</scope>
    <source>
        <strain evidence="3">GF1</strain>
    </source>
</reference>
<sequence length="274" mass="30439">MNGLADILLMAVLGYGLFLVFLYFYQSRLLFLPNLPSRAVERSPSAVGLAYEPVDLVTSDNIHLDGWFIPAPEKRGVILFCHGNAGNISHRLDSLLLFHRLGFSTLIFDYRGYGRSQGRPSEAGTYLDAEAAWLYLTRERSIAPSRIILFGRSLGAAVAAHQATVHTPGALIVESCFTSVPDIAAELYPFLPARWLSRLDYNVQQQLQRVSCPVLVVHSRDDEIIPFSHGQALYAAANEPKQFLELRGGHNDGFLLAGRTYTQELDGFLSAWVK</sequence>
<gene>
    <name evidence="3" type="ORF">GF1_22890</name>
</gene>
<dbReference type="Gene3D" id="3.40.50.1820">
    <property type="entry name" value="alpha/beta hydrolase"/>
    <property type="match status" value="1"/>
</dbReference>
<evidence type="ECO:0000256" key="1">
    <source>
        <dbReference type="SAM" id="Phobius"/>
    </source>
</evidence>
<dbReference type="InterPro" id="IPR029058">
    <property type="entry name" value="AB_hydrolase_fold"/>
</dbReference>
<dbReference type="PANTHER" id="PTHR12277:SF81">
    <property type="entry name" value="PROTEIN ABHD13"/>
    <property type="match status" value="1"/>
</dbReference>
<dbReference type="SUPFAM" id="SSF53474">
    <property type="entry name" value="alpha/beta-Hydrolases"/>
    <property type="match status" value="1"/>
</dbReference>
<protein>
    <submittedName>
        <fullName evidence="3">Alpha/beta hydrolase</fullName>
    </submittedName>
</protein>
<dbReference type="GO" id="GO:0016787">
    <property type="term" value="F:hydrolase activity"/>
    <property type="evidence" value="ECO:0007669"/>
    <property type="project" value="UniProtKB-KW"/>
</dbReference>
<feature type="domain" description="AB hydrolase-1" evidence="2">
    <location>
        <begin position="77"/>
        <end position="206"/>
    </location>
</feature>